<comment type="caution">
    <text evidence="2">The sequence shown here is derived from an EMBL/GenBank/DDBJ whole genome shotgun (WGS) entry which is preliminary data.</text>
</comment>
<keyword evidence="1" id="KW-0472">Membrane</keyword>
<proteinExistence type="predicted"/>
<keyword evidence="1" id="KW-1133">Transmembrane helix</keyword>
<feature type="transmembrane region" description="Helical" evidence="1">
    <location>
        <begin position="17"/>
        <end position="36"/>
    </location>
</feature>
<dbReference type="PANTHER" id="PTHR43471">
    <property type="entry name" value="ABC TRANSPORTER PERMEASE"/>
    <property type="match status" value="1"/>
</dbReference>
<dbReference type="Proteomes" id="UP001172911">
    <property type="component" value="Unassembled WGS sequence"/>
</dbReference>
<dbReference type="EMBL" id="JARPTC010000007">
    <property type="protein sequence ID" value="MDO7786671.1"/>
    <property type="molecule type" value="Genomic_DNA"/>
</dbReference>
<organism evidence="2 3">
    <name type="scientific">Desulforamulus aquiferis</name>
    <dbReference type="NCBI Taxonomy" id="1397668"/>
    <lineage>
        <taxon>Bacteria</taxon>
        <taxon>Bacillati</taxon>
        <taxon>Bacillota</taxon>
        <taxon>Clostridia</taxon>
        <taxon>Eubacteriales</taxon>
        <taxon>Peptococcaceae</taxon>
        <taxon>Desulforamulus</taxon>
    </lineage>
</organism>
<gene>
    <name evidence="2" type="ORF">P6N53_05470</name>
</gene>
<keyword evidence="1" id="KW-0812">Transmembrane</keyword>
<sequence>MLTIARLTFQEVFKKKVFLITVLMSVAFVLLYGIALDFTAQEMQKMNTMRGSIQVIQQMVGNQLLGAGLYFSSFLLALLALLASVGSIASELENGMLHSIVSKPIRRREIILGKFIGYGIMLSVYALLLYLIILALNGYYNKGALTLLDTGNFIMGAFVFMLQPILLLGVAMVFSTLFRTLTAGIISVILYGIGMIGGFVEQVGSAISNTSLINTGIVSSLIMPSDALFRRLIVIVTGSDSNPLATLNMGPFGVSVPPSNAMLLYTCLYIVCCVIFSIYYFNRKDL</sequence>
<evidence type="ECO:0000313" key="3">
    <source>
        <dbReference type="Proteomes" id="UP001172911"/>
    </source>
</evidence>
<evidence type="ECO:0000313" key="2">
    <source>
        <dbReference type="EMBL" id="MDO7786671.1"/>
    </source>
</evidence>
<accession>A0AAW7ZBE3</accession>
<dbReference type="GO" id="GO:0140359">
    <property type="term" value="F:ABC-type transporter activity"/>
    <property type="evidence" value="ECO:0007669"/>
    <property type="project" value="InterPro"/>
</dbReference>
<keyword evidence="3" id="KW-1185">Reference proteome</keyword>
<feature type="transmembrane region" description="Helical" evidence="1">
    <location>
        <begin position="111"/>
        <end position="133"/>
    </location>
</feature>
<reference evidence="2" key="2">
    <citation type="submission" date="2023-03" db="EMBL/GenBank/DDBJ databases">
        <authorList>
            <person name="Zhang Z."/>
        </authorList>
    </citation>
    <scope>NUCLEOTIDE SEQUENCE</scope>
    <source>
        <strain evidence="2">DSA</strain>
    </source>
</reference>
<dbReference type="Pfam" id="PF12679">
    <property type="entry name" value="ABC2_membrane_2"/>
    <property type="match status" value="1"/>
</dbReference>
<feature type="transmembrane region" description="Helical" evidence="1">
    <location>
        <begin position="181"/>
        <end position="200"/>
    </location>
</feature>
<evidence type="ECO:0000256" key="1">
    <source>
        <dbReference type="SAM" id="Phobius"/>
    </source>
</evidence>
<protein>
    <submittedName>
        <fullName evidence="2">ABC transporter permease subunit</fullName>
    </submittedName>
</protein>
<feature type="transmembrane region" description="Helical" evidence="1">
    <location>
        <begin position="262"/>
        <end position="281"/>
    </location>
</feature>
<dbReference type="RefSeq" id="WP_304541747.1">
    <property type="nucleotide sequence ID" value="NZ_JARPTC010000007.1"/>
</dbReference>
<reference evidence="2" key="1">
    <citation type="journal article" date="2023" name="J. Hazard. Mater.">
        <title>Anaerobic biodegradation of pyrene and benzo[a]pyrene by a new sulfate-reducing Desulforamulus aquiferis strain DSA.</title>
        <authorList>
            <person name="Zhang Z."/>
            <person name="Sun J."/>
            <person name="Gong X."/>
            <person name="Wang C."/>
            <person name="Wang H."/>
        </authorList>
    </citation>
    <scope>NUCLEOTIDE SEQUENCE</scope>
    <source>
        <strain evidence="2">DSA</strain>
    </source>
</reference>
<feature type="transmembrane region" description="Helical" evidence="1">
    <location>
        <begin position="153"/>
        <end position="174"/>
    </location>
</feature>
<dbReference type="AlphaFoldDB" id="A0AAW7ZBE3"/>
<feature type="transmembrane region" description="Helical" evidence="1">
    <location>
        <begin position="69"/>
        <end position="90"/>
    </location>
</feature>
<dbReference type="GO" id="GO:0005886">
    <property type="term" value="C:plasma membrane"/>
    <property type="evidence" value="ECO:0007669"/>
    <property type="project" value="UniProtKB-SubCell"/>
</dbReference>
<name>A0AAW7ZBE3_9FIRM</name>